<reference evidence="1" key="1">
    <citation type="submission" date="2019-10" db="EMBL/GenBank/DDBJ databases">
        <authorList>
            <consortium name="DOE Joint Genome Institute"/>
            <person name="Kuo A."/>
            <person name="Miyauchi S."/>
            <person name="Kiss E."/>
            <person name="Drula E."/>
            <person name="Kohler A."/>
            <person name="Sanchez-Garcia M."/>
            <person name="Andreopoulos B."/>
            <person name="Barry K.W."/>
            <person name="Bonito G."/>
            <person name="Buee M."/>
            <person name="Carver A."/>
            <person name="Chen C."/>
            <person name="Cichocki N."/>
            <person name="Clum A."/>
            <person name="Culley D."/>
            <person name="Crous P.W."/>
            <person name="Fauchery L."/>
            <person name="Girlanda M."/>
            <person name="Hayes R."/>
            <person name="Keri Z."/>
            <person name="LaButti K."/>
            <person name="Lipzen A."/>
            <person name="Lombard V."/>
            <person name="Magnuson J."/>
            <person name="Maillard F."/>
            <person name="Morin E."/>
            <person name="Murat C."/>
            <person name="Nolan M."/>
            <person name="Ohm R."/>
            <person name="Pangilinan J."/>
            <person name="Pereira M."/>
            <person name="Perotto S."/>
            <person name="Peter M."/>
            <person name="Riley R."/>
            <person name="Sitrit Y."/>
            <person name="Stielow B."/>
            <person name="Szollosi G."/>
            <person name="Zifcakova L."/>
            <person name="Stursova M."/>
            <person name="Spatafora J.W."/>
            <person name="Tedersoo L."/>
            <person name="Vaario L.-M."/>
            <person name="Yamada A."/>
            <person name="Yan M."/>
            <person name="Wang P."/>
            <person name="Xu J."/>
            <person name="Bruns T."/>
            <person name="Baldrian P."/>
            <person name="Vilgalys R."/>
            <person name="Henrissat B."/>
            <person name="Grigoriev I.V."/>
            <person name="Hibbett D."/>
            <person name="Nagy L.G."/>
            <person name="Martin F.M."/>
        </authorList>
    </citation>
    <scope>NUCLEOTIDE SEQUENCE</scope>
    <source>
        <strain evidence="1">Prilba</strain>
    </source>
</reference>
<keyword evidence="2" id="KW-1185">Reference proteome</keyword>
<name>A0A9P5MTD1_9AGAM</name>
<evidence type="ECO:0000313" key="1">
    <source>
        <dbReference type="EMBL" id="KAF8478209.1"/>
    </source>
</evidence>
<organism evidence="1 2">
    <name type="scientific">Russula ochroleuca</name>
    <dbReference type="NCBI Taxonomy" id="152965"/>
    <lineage>
        <taxon>Eukaryota</taxon>
        <taxon>Fungi</taxon>
        <taxon>Dikarya</taxon>
        <taxon>Basidiomycota</taxon>
        <taxon>Agaricomycotina</taxon>
        <taxon>Agaricomycetes</taxon>
        <taxon>Russulales</taxon>
        <taxon>Russulaceae</taxon>
        <taxon>Russula</taxon>
    </lineage>
</organism>
<gene>
    <name evidence="1" type="ORF">DFH94DRAFT_84562</name>
</gene>
<dbReference type="EMBL" id="WHVB01000012">
    <property type="protein sequence ID" value="KAF8478209.1"/>
    <property type="molecule type" value="Genomic_DNA"/>
</dbReference>
<proteinExistence type="predicted"/>
<dbReference type="Proteomes" id="UP000759537">
    <property type="component" value="Unassembled WGS sequence"/>
</dbReference>
<evidence type="ECO:0000313" key="2">
    <source>
        <dbReference type="Proteomes" id="UP000759537"/>
    </source>
</evidence>
<protein>
    <submittedName>
        <fullName evidence="1">Uncharacterized protein</fullName>
    </submittedName>
</protein>
<dbReference type="AlphaFoldDB" id="A0A9P5MTD1"/>
<sequence>MSCKLPGGLRIVYPYAGPHFVMILNSHATFSIIGSLRTAVFVLTCSMSPLFQKRASMPPTRPHTRGGRISRIDPAKGRLYWLGDGKAYNQKIGAGNHTWLSLPCGDLTNRTDFSSYYFGVGHLDAVTMPLPSDWALVCGFCVTYTFASERKFGESGDTVIAFGLRLICEAKCNDTVATQLYIYVQRNERWVSMMGGCLTD</sequence>
<reference evidence="1" key="2">
    <citation type="journal article" date="2020" name="Nat. Commun.">
        <title>Large-scale genome sequencing of mycorrhizal fungi provides insights into the early evolution of symbiotic traits.</title>
        <authorList>
            <person name="Miyauchi S."/>
            <person name="Kiss E."/>
            <person name="Kuo A."/>
            <person name="Drula E."/>
            <person name="Kohler A."/>
            <person name="Sanchez-Garcia M."/>
            <person name="Morin E."/>
            <person name="Andreopoulos B."/>
            <person name="Barry K.W."/>
            <person name="Bonito G."/>
            <person name="Buee M."/>
            <person name="Carver A."/>
            <person name="Chen C."/>
            <person name="Cichocki N."/>
            <person name="Clum A."/>
            <person name="Culley D."/>
            <person name="Crous P.W."/>
            <person name="Fauchery L."/>
            <person name="Girlanda M."/>
            <person name="Hayes R.D."/>
            <person name="Keri Z."/>
            <person name="LaButti K."/>
            <person name="Lipzen A."/>
            <person name="Lombard V."/>
            <person name="Magnuson J."/>
            <person name="Maillard F."/>
            <person name="Murat C."/>
            <person name="Nolan M."/>
            <person name="Ohm R.A."/>
            <person name="Pangilinan J."/>
            <person name="Pereira M.F."/>
            <person name="Perotto S."/>
            <person name="Peter M."/>
            <person name="Pfister S."/>
            <person name="Riley R."/>
            <person name="Sitrit Y."/>
            <person name="Stielow J.B."/>
            <person name="Szollosi G."/>
            <person name="Zifcakova L."/>
            <person name="Stursova M."/>
            <person name="Spatafora J.W."/>
            <person name="Tedersoo L."/>
            <person name="Vaario L.M."/>
            <person name="Yamada A."/>
            <person name="Yan M."/>
            <person name="Wang P."/>
            <person name="Xu J."/>
            <person name="Bruns T."/>
            <person name="Baldrian P."/>
            <person name="Vilgalys R."/>
            <person name="Dunand C."/>
            <person name="Henrissat B."/>
            <person name="Grigoriev I.V."/>
            <person name="Hibbett D."/>
            <person name="Nagy L.G."/>
            <person name="Martin F.M."/>
        </authorList>
    </citation>
    <scope>NUCLEOTIDE SEQUENCE</scope>
    <source>
        <strain evidence="1">Prilba</strain>
    </source>
</reference>
<accession>A0A9P5MTD1</accession>
<comment type="caution">
    <text evidence="1">The sequence shown here is derived from an EMBL/GenBank/DDBJ whole genome shotgun (WGS) entry which is preliminary data.</text>
</comment>